<keyword evidence="16" id="KW-0411">Iron-sulfur</keyword>
<dbReference type="PANTHER" id="PTHR24421:SF10">
    <property type="entry name" value="NITRATE_NITRITE SENSOR PROTEIN NARQ"/>
    <property type="match status" value="1"/>
</dbReference>
<evidence type="ECO:0000256" key="16">
    <source>
        <dbReference type="ARBA" id="ARBA00023014"/>
    </source>
</evidence>
<dbReference type="AlphaFoldDB" id="A0A5D6V770"/>
<dbReference type="GO" id="GO:0005737">
    <property type="term" value="C:cytoplasm"/>
    <property type="evidence" value="ECO:0007669"/>
    <property type="project" value="UniProtKB-SubCell"/>
</dbReference>
<keyword evidence="12 21" id="KW-0418">Kinase</keyword>
<evidence type="ECO:0000256" key="3">
    <source>
        <dbReference type="ARBA" id="ARBA00004496"/>
    </source>
</evidence>
<comment type="function">
    <text evidence="17">Member of the two-component regulatory system NreB/NreC involved in the control of dissimilatory nitrate/nitrite reduction in response to oxygen. NreB functions as a direct oxygen sensor histidine kinase which is autophosphorylated, in the absence of oxygen, probably at the conserved histidine residue, and transfers its phosphate group probably to a conserved aspartate residue of NreC. NreB/NreC activates the expression of the nitrate (narGHJI) and nitrite (nir) reductase operons, as well as the putative nitrate transporter gene narT.</text>
</comment>
<keyword evidence="14" id="KW-0408">Iron</keyword>
<evidence type="ECO:0000256" key="1">
    <source>
        <dbReference type="ARBA" id="ARBA00000085"/>
    </source>
</evidence>
<evidence type="ECO:0000256" key="17">
    <source>
        <dbReference type="ARBA" id="ARBA00024827"/>
    </source>
</evidence>
<evidence type="ECO:0000256" key="12">
    <source>
        <dbReference type="ARBA" id="ARBA00022777"/>
    </source>
</evidence>
<keyword evidence="22" id="KW-1185">Reference proteome</keyword>
<keyword evidence="11" id="KW-0547">Nucleotide-binding</keyword>
<dbReference type="Proteomes" id="UP000322791">
    <property type="component" value="Unassembled WGS sequence"/>
</dbReference>
<keyword evidence="10" id="KW-0479">Metal-binding</keyword>
<dbReference type="SUPFAM" id="SSF55874">
    <property type="entry name" value="ATPase domain of HSP90 chaperone/DNA topoisomerase II/histidine kinase"/>
    <property type="match status" value="1"/>
</dbReference>
<protein>
    <recommendedName>
        <fullName evidence="5">Oxygen sensor histidine kinase NreB</fullName>
        <ecNumber evidence="4">2.7.13.3</ecNumber>
    </recommendedName>
    <alternativeName>
        <fullName evidence="18">Nitrogen regulation protein B</fullName>
    </alternativeName>
</protein>
<keyword evidence="9" id="KW-0808">Transferase</keyword>
<comment type="catalytic activity">
    <reaction evidence="1">
        <text>ATP + protein L-histidine = ADP + protein N-phospho-L-histidine.</text>
        <dbReference type="EC" id="2.7.13.3"/>
    </reaction>
</comment>
<evidence type="ECO:0000313" key="21">
    <source>
        <dbReference type="EMBL" id="TYZ11851.1"/>
    </source>
</evidence>
<dbReference type="InterPro" id="IPR036890">
    <property type="entry name" value="HATPase_C_sf"/>
</dbReference>
<dbReference type="CDD" id="cd16917">
    <property type="entry name" value="HATPase_UhpB-NarQ-NarX-like"/>
    <property type="match status" value="1"/>
</dbReference>
<keyword evidence="7" id="KW-0963">Cytoplasm</keyword>
<accession>A0A5D6V770</accession>
<comment type="cofactor">
    <cofactor evidence="2">
        <name>[4Fe-4S] cluster</name>
        <dbReference type="ChEBI" id="CHEBI:49883"/>
    </cofactor>
</comment>
<dbReference type="PANTHER" id="PTHR24421">
    <property type="entry name" value="NITRATE/NITRITE SENSOR PROTEIN NARX-RELATED"/>
    <property type="match status" value="1"/>
</dbReference>
<name>A0A5D6V770_9BACT</name>
<evidence type="ECO:0000256" key="15">
    <source>
        <dbReference type="ARBA" id="ARBA00023012"/>
    </source>
</evidence>
<comment type="subcellular location">
    <subcellularLocation>
        <location evidence="3">Cytoplasm</location>
    </subcellularLocation>
</comment>
<evidence type="ECO:0000256" key="8">
    <source>
        <dbReference type="ARBA" id="ARBA00022553"/>
    </source>
</evidence>
<evidence type="ECO:0000259" key="20">
    <source>
        <dbReference type="PROSITE" id="PS50109"/>
    </source>
</evidence>
<dbReference type="EC" id="2.7.13.3" evidence="4"/>
<dbReference type="PRINTS" id="PR00344">
    <property type="entry name" value="BCTRLSENSOR"/>
</dbReference>
<feature type="transmembrane region" description="Helical" evidence="19">
    <location>
        <begin position="6"/>
        <end position="26"/>
    </location>
</feature>
<keyword evidence="15" id="KW-0902">Two-component regulatory system</keyword>
<dbReference type="Gene3D" id="3.30.565.10">
    <property type="entry name" value="Histidine kinase-like ATPase, C-terminal domain"/>
    <property type="match status" value="1"/>
</dbReference>
<dbReference type="RefSeq" id="WP_149070030.1">
    <property type="nucleotide sequence ID" value="NZ_VTHL01000004.1"/>
</dbReference>
<dbReference type="GO" id="GO:0051539">
    <property type="term" value="F:4 iron, 4 sulfur cluster binding"/>
    <property type="evidence" value="ECO:0007669"/>
    <property type="project" value="UniProtKB-KW"/>
</dbReference>
<evidence type="ECO:0000313" key="22">
    <source>
        <dbReference type="Proteomes" id="UP000322791"/>
    </source>
</evidence>
<dbReference type="InterPro" id="IPR003594">
    <property type="entry name" value="HATPase_dom"/>
</dbReference>
<dbReference type="GO" id="GO:0005524">
    <property type="term" value="F:ATP binding"/>
    <property type="evidence" value="ECO:0007669"/>
    <property type="project" value="UniProtKB-KW"/>
</dbReference>
<gene>
    <name evidence="21" type="ORF">FY528_05695</name>
</gene>
<proteinExistence type="predicted"/>
<dbReference type="GO" id="GO:0016020">
    <property type="term" value="C:membrane"/>
    <property type="evidence" value="ECO:0007669"/>
    <property type="project" value="InterPro"/>
</dbReference>
<dbReference type="GO" id="GO:0046872">
    <property type="term" value="F:metal ion binding"/>
    <property type="evidence" value="ECO:0007669"/>
    <property type="project" value="UniProtKB-KW"/>
</dbReference>
<evidence type="ECO:0000256" key="14">
    <source>
        <dbReference type="ARBA" id="ARBA00023004"/>
    </source>
</evidence>
<keyword evidence="19" id="KW-0812">Transmembrane</keyword>
<dbReference type="InterPro" id="IPR011712">
    <property type="entry name" value="Sig_transdc_His_kin_sub3_dim/P"/>
</dbReference>
<evidence type="ECO:0000256" key="13">
    <source>
        <dbReference type="ARBA" id="ARBA00022840"/>
    </source>
</evidence>
<evidence type="ECO:0000256" key="2">
    <source>
        <dbReference type="ARBA" id="ARBA00001966"/>
    </source>
</evidence>
<feature type="domain" description="Histidine kinase" evidence="20">
    <location>
        <begin position="68"/>
        <end position="256"/>
    </location>
</feature>
<dbReference type="GO" id="GO:0000155">
    <property type="term" value="F:phosphorelay sensor kinase activity"/>
    <property type="evidence" value="ECO:0007669"/>
    <property type="project" value="InterPro"/>
</dbReference>
<dbReference type="PROSITE" id="PS50109">
    <property type="entry name" value="HIS_KIN"/>
    <property type="match status" value="1"/>
</dbReference>
<comment type="caution">
    <text evidence="21">The sequence shown here is derived from an EMBL/GenBank/DDBJ whole genome shotgun (WGS) entry which is preliminary data.</text>
</comment>
<evidence type="ECO:0000256" key="10">
    <source>
        <dbReference type="ARBA" id="ARBA00022723"/>
    </source>
</evidence>
<keyword evidence="6" id="KW-0004">4Fe-4S</keyword>
<evidence type="ECO:0000256" key="5">
    <source>
        <dbReference type="ARBA" id="ARBA00017322"/>
    </source>
</evidence>
<dbReference type="InterPro" id="IPR050482">
    <property type="entry name" value="Sensor_HK_TwoCompSys"/>
</dbReference>
<keyword evidence="19" id="KW-1133">Transmembrane helix</keyword>
<keyword evidence="8" id="KW-0597">Phosphoprotein</keyword>
<evidence type="ECO:0000256" key="6">
    <source>
        <dbReference type="ARBA" id="ARBA00022485"/>
    </source>
</evidence>
<keyword evidence="19" id="KW-0472">Membrane</keyword>
<evidence type="ECO:0000256" key="19">
    <source>
        <dbReference type="SAM" id="Phobius"/>
    </source>
</evidence>
<evidence type="ECO:0000256" key="7">
    <source>
        <dbReference type="ARBA" id="ARBA00022490"/>
    </source>
</evidence>
<evidence type="ECO:0000256" key="9">
    <source>
        <dbReference type="ARBA" id="ARBA00022679"/>
    </source>
</evidence>
<evidence type="ECO:0000256" key="11">
    <source>
        <dbReference type="ARBA" id="ARBA00022741"/>
    </source>
</evidence>
<evidence type="ECO:0000256" key="4">
    <source>
        <dbReference type="ARBA" id="ARBA00012438"/>
    </source>
</evidence>
<keyword evidence="13" id="KW-0067">ATP-binding</keyword>
<reference evidence="21 22" key="1">
    <citation type="submission" date="2019-08" db="EMBL/GenBank/DDBJ databases">
        <authorList>
            <person name="Seo M.-J."/>
        </authorList>
    </citation>
    <scope>NUCLEOTIDE SEQUENCE [LARGE SCALE GENOMIC DNA]</scope>
    <source>
        <strain evidence="21 22">KIGAM108</strain>
    </source>
</reference>
<dbReference type="InterPro" id="IPR005467">
    <property type="entry name" value="His_kinase_dom"/>
</dbReference>
<dbReference type="Pfam" id="PF07730">
    <property type="entry name" value="HisKA_3"/>
    <property type="match status" value="1"/>
</dbReference>
<organism evidence="21 22">
    <name type="scientific">Hymenobacter lutimineralis</name>
    <dbReference type="NCBI Taxonomy" id="2606448"/>
    <lineage>
        <taxon>Bacteria</taxon>
        <taxon>Pseudomonadati</taxon>
        <taxon>Bacteroidota</taxon>
        <taxon>Cytophagia</taxon>
        <taxon>Cytophagales</taxon>
        <taxon>Hymenobacteraceae</taxon>
        <taxon>Hymenobacter</taxon>
    </lineage>
</organism>
<evidence type="ECO:0000256" key="18">
    <source>
        <dbReference type="ARBA" id="ARBA00030800"/>
    </source>
</evidence>
<dbReference type="GO" id="GO:0046983">
    <property type="term" value="F:protein dimerization activity"/>
    <property type="evidence" value="ECO:0007669"/>
    <property type="project" value="InterPro"/>
</dbReference>
<dbReference type="InterPro" id="IPR004358">
    <property type="entry name" value="Sig_transdc_His_kin-like_C"/>
</dbReference>
<sequence>MDALRLAAILIPIILLLALSIAAFMVRHQRRLMRQQDHLRSVRETAQRQALEAALLAQEEERRRIASDLHDEVGTTLAIVKLHLTALEMHEQTRDMTALLDQAIGEVRRISRNLLPAALVKFGLAFALQSLARAVPAGSTCVELQLHGQPTGLNAVQELAIYRIVQELLGNGLRHAKAAQIHLQVSFAPNRVLISYTDDGVGFDPIQSETPPPPETRTGLGLTNMRSRIELLQGTLRHQSTPGAGTQVWISFPVPYFTAT</sequence>
<dbReference type="EMBL" id="VTHL01000004">
    <property type="protein sequence ID" value="TYZ11851.1"/>
    <property type="molecule type" value="Genomic_DNA"/>
</dbReference>
<dbReference type="Pfam" id="PF02518">
    <property type="entry name" value="HATPase_c"/>
    <property type="match status" value="1"/>
</dbReference>
<dbReference type="Gene3D" id="1.20.5.1930">
    <property type="match status" value="1"/>
</dbReference>
<dbReference type="SMART" id="SM00387">
    <property type="entry name" value="HATPase_c"/>
    <property type="match status" value="1"/>
</dbReference>